<dbReference type="EMBL" id="MLJW01000450">
    <property type="protein sequence ID" value="OIQ86938.1"/>
    <property type="molecule type" value="Genomic_DNA"/>
</dbReference>
<name>A0A1J5QUF4_9ZZZZ</name>
<reference evidence="1" key="1">
    <citation type="submission" date="2016-10" db="EMBL/GenBank/DDBJ databases">
        <title>Sequence of Gallionella enrichment culture.</title>
        <authorList>
            <person name="Poehlein A."/>
            <person name="Muehling M."/>
            <person name="Daniel R."/>
        </authorList>
    </citation>
    <scope>NUCLEOTIDE SEQUENCE</scope>
</reference>
<comment type="caution">
    <text evidence="1">The sequence shown here is derived from an EMBL/GenBank/DDBJ whole genome shotgun (WGS) entry which is preliminary data.</text>
</comment>
<sequence length="91" mass="9686">MDKPDKGKPLLLRFAAEASATQVTREMLSEIAAKLGVSETKAAHIAINRLHMALFEGDLQQIDASKALGPAEAAKALQGLTALFKTIEGKK</sequence>
<gene>
    <name evidence="1" type="ORF">GALL_311970</name>
</gene>
<accession>A0A1J5QUF4</accession>
<protein>
    <submittedName>
        <fullName evidence="1">Uncharacterized protein</fullName>
    </submittedName>
</protein>
<dbReference type="AlphaFoldDB" id="A0A1J5QUF4"/>
<proteinExistence type="predicted"/>
<organism evidence="1">
    <name type="scientific">mine drainage metagenome</name>
    <dbReference type="NCBI Taxonomy" id="410659"/>
    <lineage>
        <taxon>unclassified sequences</taxon>
        <taxon>metagenomes</taxon>
        <taxon>ecological metagenomes</taxon>
    </lineage>
</organism>
<evidence type="ECO:0000313" key="1">
    <source>
        <dbReference type="EMBL" id="OIQ86938.1"/>
    </source>
</evidence>